<dbReference type="CDD" id="cd12105">
    <property type="entry name" value="HmuY"/>
    <property type="match status" value="1"/>
</dbReference>
<protein>
    <recommendedName>
        <fullName evidence="3">Lipoprotein</fullName>
    </recommendedName>
</protein>
<dbReference type="KEGG" id="vin:AKJ08_1353"/>
<reference evidence="1 2" key="1">
    <citation type="submission" date="2015-08" db="EMBL/GenBank/DDBJ databases">
        <authorList>
            <person name="Babu N.S."/>
            <person name="Beckwith C.J."/>
            <person name="Beseler K.G."/>
            <person name="Brison A."/>
            <person name="Carone J.V."/>
            <person name="Caskin T.P."/>
            <person name="Diamond M."/>
            <person name="Durham M.E."/>
            <person name="Foxe J.M."/>
            <person name="Go M."/>
            <person name="Henderson B.A."/>
            <person name="Jones I.B."/>
            <person name="McGettigan J.A."/>
            <person name="Micheletti S.J."/>
            <person name="Nasrallah M.E."/>
            <person name="Ortiz D."/>
            <person name="Piller C.R."/>
            <person name="Privatt S.R."/>
            <person name="Schneider S.L."/>
            <person name="Sharp S."/>
            <person name="Smith T.C."/>
            <person name="Stanton J.D."/>
            <person name="Ullery H.E."/>
            <person name="Wilson R.J."/>
            <person name="Serrano M.G."/>
            <person name="Buck G."/>
            <person name="Lee V."/>
            <person name="Wang Y."/>
            <person name="Carvalho R."/>
            <person name="Voegtly L."/>
            <person name="Shi R."/>
            <person name="Duckworth R."/>
            <person name="Johnson A."/>
            <person name="Loviza R."/>
            <person name="Walstead R."/>
            <person name="Shah Z."/>
            <person name="Kiflezghi M."/>
            <person name="Wade K."/>
            <person name="Ball S.L."/>
            <person name="Bradley K.W."/>
            <person name="Asai D.J."/>
            <person name="Bowman C.A."/>
            <person name="Russell D.A."/>
            <person name="Pope W.H."/>
            <person name="Jacobs-Sera D."/>
            <person name="Hendrix R.W."/>
            <person name="Hatfull G.F."/>
        </authorList>
    </citation>
    <scope>NUCLEOTIDE SEQUENCE [LARGE SCALE GENOMIC DNA]</scope>
    <source>
        <strain evidence="1 2">DSM 27710</strain>
    </source>
</reference>
<organism evidence="1 2">
    <name type="scientific">Vulgatibacter incomptus</name>
    <dbReference type="NCBI Taxonomy" id="1391653"/>
    <lineage>
        <taxon>Bacteria</taxon>
        <taxon>Pseudomonadati</taxon>
        <taxon>Myxococcota</taxon>
        <taxon>Myxococcia</taxon>
        <taxon>Myxococcales</taxon>
        <taxon>Cystobacterineae</taxon>
        <taxon>Vulgatibacteraceae</taxon>
        <taxon>Vulgatibacter</taxon>
    </lineage>
</organism>
<dbReference type="PROSITE" id="PS51257">
    <property type="entry name" value="PROKAR_LIPOPROTEIN"/>
    <property type="match status" value="1"/>
</dbReference>
<evidence type="ECO:0008006" key="3">
    <source>
        <dbReference type="Google" id="ProtNLM"/>
    </source>
</evidence>
<sequence length="190" mass="20800">MKRFLFVAIASLAFAACGDDLRDDHPSIDDPGENETGLVDVQEEAGGSFLVRVDATSETDWVFLDIESRKEADQAGPWHLAFRRQNVVANGPAGVGVAWAAGSDPSATEVPPPSSFRFDGPLDQPAAEGAFQSDDAWYAYDPVTHTLTPRSRVYYVYTPSHHVYALVFQRYYDAAGTSGFPTFRLTPVNH</sequence>
<dbReference type="AlphaFoldDB" id="A0A0K1PC33"/>
<dbReference type="STRING" id="1391653.AKJ08_1353"/>
<evidence type="ECO:0000313" key="1">
    <source>
        <dbReference type="EMBL" id="AKU90966.1"/>
    </source>
</evidence>
<proteinExistence type="predicted"/>
<dbReference type="Proteomes" id="UP000055590">
    <property type="component" value="Chromosome"/>
</dbReference>
<dbReference type="InterPro" id="IPR025921">
    <property type="entry name" value="HmuY"/>
</dbReference>
<keyword evidence="2" id="KW-1185">Reference proteome</keyword>
<dbReference type="OrthoDB" id="5510929at2"/>
<gene>
    <name evidence="1" type="ORF">AKJ08_1353</name>
</gene>
<evidence type="ECO:0000313" key="2">
    <source>
        <dbReference type="Proteomes" id="UP000055590"/>
    </source>
</evidence>
<dbReference type="EMBL" id="CP012332">
    <property type="protein sequence ID" value="AKU90966.1"/>
    <property type="molecule type" value="Genomic_DNA"/>
</dbReference>
<dbReference type="RefSeq" id="WP_050725348.1">
    <property type="nucleotide sequence ID" value="NZ_CP012332.1"/>
</dbReference>
<accession>A0A0K1PC33</accession>
<name>A0A0K1PC33_9BACT</name>